<keyword evidence="2" id="KW-1185">Reference proteome</keyword>
<protein>
    <submittedName>
        <fullName evidence="1">Uncharacterized protein</fullName>
    </submittedName>
</protein>
<evidence type="ECO:0000313" key="1">
    <source>
        <dbReference type="EMBL" id="VVD05020.1"/>
    </source>
</evidence>
<dbReference type="GO" id="GO:0005763">
    <property type="term" value="C:mitochondrial small ribosomal subunit"/>
    <property type="evidence" value="ECO:0007669"/>
    <property type="project" value="TreeGrafter"/>
</dbReference>
<sequence>VHEPIVDVLARDPALIGYDSSTYLFTDITFGVANEHRIIVERGPDGTLQSCDYDTRKRLNQIYFPSDGRKLREPKMFSDKERFDSLLEREKYEYVLDRACVQYDPDERKYQEVTSITYQHVDKYSKSTRHFGPFAFYLTWHHSIDNLLLELVQTGAVREGVLLIALRQAIHADIIDGEECNSLVTQILPTPIQLTKNEKLTEDDINLDTKCTECVDKYIKNSSSMKSQQALALQGFREYYQNLVELSRGLRKAHGNV</sequence>
<reference evidence="1 2" key="1">
    <citation type="submission" date="2017-07" db="EMBL/GenBank/DDBJ databases">
        <authorList>
            <person name="Talla V."/>
            <person name="Backstrom N."/>
        </authorList>
    </citation>
    <scope>NUCLEOTIDE SEQUENCE [LARGE SCALE GENOMIC DNA]</scope>
</reference>
<dbReference type="PANTHER" id="PTHR13071:SF4">
    <property type="entry name" value="SMALL RIBOSOMAL SUBUNIT PROTEIN MS22"/>
    <property type="match status" value="1"/>
</dbReference>
<accession>A0A5E4R6Q6</accession>
<dbReference type="PANTHER" id="PTHR13071">
    <property type="entry name" value="MITOCHONDRIAL 28S RIBOSOMAL PROTEIN S22"/>
    <property type="match status" value="1"/>
</dbReference>
<organism evidence="1 2">
    <name type="scientific">Leptidea sinapis</name>
    <dbReference type="NCBI Taxonomy" id="189913"/>
    <lineage>
        <taxon>Eukaryota</taxon>
        <taxon>Metazoa</taxon>
        <taxon>Ecdysozoa</taxon>
        <taxon>Arthropoda</taxon>
        <taxon>Hexapoda</taxon>
        <taxon>Insecta</taxon>
        <taxon>Pterygota</taxon>
        <taxon>Neoptera</taxon>
        <taxon>Endopterygota</taxon>
        <taxon>Lepidoptera</taxon>
        <taxon>Glossata</taxon>
        <taxon>Ditrysia</taxon>
        <taxon>Papilionoidea</taxon>
        <taxon>Pieridae</taxon>
        <taxon>Dismorphiinae</taxon>
        <taxon>Leptidea</taxon>
    </lineage>
</organism>
<proteinExistence type="predicted"/>
<evidence type="ECO:0000313" key="2">
    <source>
        <dbReference type="Proteomes" id="UP000324832"/>
    </source>
</evidence>
<name>A0A5E4R6Q6_9NEOP</name>
<feature type="non-terminal residue" evidence="1">
    <location>
        <position position="1"/>
    </location>
</feature>
<dbReference type="InterPro" id="IPR019374">
    <property type="entry name" value="Ribosomal_mS22"/>
</dbReference>
<dbReference type="GO" id="GO:0003735">
    <property type="term" value="F:structural constituent of ribosome"/>
    <property type="evidence" value="ECO:0007669"/>
    <property type="project" value="TreeGrafter"/>
</dbReference>
<dbReference type="EMBL" id="FZQP02006925">
    <property type="protein sequence ID" value="VVD05020.1"/>
    <property type="molecule type" value="Genomic_DNA"/>
</dbReference>
<dbReference type="AlphaFoldDB" id="A0A5E4R6Q6"/>
<dbReference type="Proteomes" id="UP000324832">
    <property type="component" value="Unassembled WGS sequence"/>
</dbReference>
<gene>
    <name evidence="1" type="ORF">LSINAPIS_LOCUS14643</name>
</gene>
<dbReference type="Pfam" id="PF10245">
    <property type="entry name" value="MRP-S22"/>
    <property type="match status" value="1"/>
</dbReference>